<evidence type="ECO:0000259" key="7">
    <source>
        <dbReference type="Pfam" id="PF02803"/>
    </source>
</evidence>
<dbReference type="Pfam" id="PF00108">
    <property type="entry name" value="Thiolase_N"/>
    <property type="match status" value="1"/>
</dbReference>
<evidence type="ECO:0000259" key="6">
    <source>
        <dbReference type="Pfam" id="PF00108"/>
    </source>
</evidence>
<dbReference type="PANTHER" id="PTHR43365:SF1">
    <property type="entry name" value="ACETYL-COA C-ACYLTRANSFERASE"/>
    <property type="match status" value="1"/>
</dbReference>
<keyword evidence="9" id="KW-1185">Reference proteome</keyword>
<sequence>MAGPRRAAAPGEWHRRLAAGERRRRLGGAGRAGFADGAVCAVLVAQWADRAGPVRERASQAGRSVSAGARSGATGLRGGYSASVRREVARPCLLASGAARRLVRQRAAEAGRAEPAAAPGHSRSPVPVLVPPAGPELTSNQTLARLPGPVQPVPRQGDPGLNDTTPVLVDAVRTPFGKRDGWVSDLHAVQLLSRVQRGVLDRAGLEPGEVDQVIGGCVTPLGEQYGHVVRSAWLYGGLPAATGATTIDAQCSTSMQASFLLTGQIANGTVDAGVACGVELMSRVPLTPKQGTGAGTPRPADWSLETPDQYTAADRIARKRGLSRADLDAFGLRSQHNARKAWDAGLFDRQVLPLEVPDGRRITRDQGLRETSTEALAGLRTTVPDGLHTAGTSSQVSDGASAALFLSRGRAGELGLRPRARLLAQCVIGGDLEYLLDGPVAAARKLLDRTGLTIGDIDLFEVNEAFAAVPLSFAQVHGVPEDKLNVLGGAIALGHPAGATGIRLLATAVEELERRDASLAMIAICAAAATSCVLVERI</sequence>
<evidence type="ECO:0000313" key="9">
    <source>
        <dbReference type="Proteomes" id="UP000526734"/>
    </source>
</evidence>
<dbReference type="PROSITE" id="PS00737">
    <property type="entry name" value="THIOLASE_2"/>
    <property type="match status" value="1"/>
</dbReference>
<dbReference type="Pfam" id="PF02803">
    <property type="entry name" value="Thiolase_C"/>
    <property type="match status" value="1"/>
</dbReference>
<reference evidence="8 9" key="1">
    <citation type="submission" date="2020-08" db="EMBL/GenBank/DDBJ databases">
        <title>Amycolatopsis sp. nov. DR6-1 isolated from Dendrobium heterocarpum.</title>
        <authorList>
            <person name="Tedsree N."/>
            <person name="Kuncharoen N."/>
            <person name="Likhitwitayawuid K."/>
            <person name="Tanasupawat S."/>
        </authorList>
    </citation>
    <scope>NUCLEOTIDE SEQUENCE [LARGE SCALE GENOMIC DNA]</scope>
    <source>
        <strain evidence="8 9">DR6-1</strain>
    </source>
</reference>
<feature type="region of interest" description="Disordered" evidence="5">
    <location>
        <begin position="143"/>
        <end position="165"/>
    </location>
</feature>
<dbReference type="InterPro" id="IPR020616">
    <property type="entry name" value="Thiolase_N"/>
</dbReference>
<dbReference type="SUPFAM" id="SSF53901">
    <property type="entry name" value="Thiolase-like"/>
    <property type="match status" value="2"/>
</dbReference>
<evidence type="ECO:0000256" key="1">
    <source>
        <dbReference type="ARBA" id="ARBA00010982"/>
    </source>
</evidence>
<dbReference type="NCBIfam" id="NF005889">
    <property type="entry name" value="PRK07850.1"/>
    <property type="match status" value="1"/>
</dbReference>
<organism evidence="8 9">
    <name type="scientific">Amycolatopsis dendrobii</name>
    <dbReference type="NCBI Taxonomy" id="2760662"/>
    <lineage>
        <taxon>Bacteria</taxon>
        <taxon>Bacillati</taxon>
        <taxon>Actinomycetota</taxon>
        <taxon>Actinomycetes</taxon>
        <taxon>Pseudonocardiales</taxon>
        <taxon>Pseudonocardiaceae</taxon>
        <taxon>Amycolatopsis</taxon>
    </lineage>
</organism>
<name>A0A7W3VZX0_9PSEU</name>
<protein>
    <submittedName>
        <fullName evidence="8">Steroid 3-ketoacyl-CoA thiolase</fullName>
    </submittedName>
</protein>
<dbReference type="Proteomes" id="UP000526734">
    <property type="component" value="Unassembled WGS sequence"/>
</dbReference>
<accession>A0A7W3VZX0</accession>
<comment type="caution">
    <text evidence="8">The sequence shown here is derived from an EMBL/GenBank/DDBJ whole genome shotgun (WGS) entry which is preliminary data.</text>
</comment>
<feature type="domain" description="Thiolase C-terminal" evidence="7">
    <location>
        <begin position="417"/>
        <end position="532"/>
    </location>
</feature>
<dbReference type="InterPro" id="IPR020617">
    <property type="entry name" value="Thiolase_C"/>
</dbReference>
<gene>
    <name evidence="8" type="ORF">H4281_24200</name>
</gene>
<feature type="region of interest" description="Disordered" evidence="5">
    <location>
        <begin position="56"/>
        <end position="78"/>
    </location>
</feature>
<dbReference type="InterPro" id="IPR020613">
    <property type="entry name" value="Thiolase_CS"/>
</dbReference>
<evidence type="ECO:0000313" key="8">
    <source>
        <dbReference type="EMBL" id="MBB1156264.1"/>
    </source>
</evidence>
<keyword evidence="2 4" id="KW-0808">Transferase</keyword>
<evidence type="ECO:0000256" key="5">
    <source>
        <dbReference type="SAM" id="MobiDB-lite"/>
    </source>
</evidence>
<evidence type="ECO:0000256" key="3">
    <source>
        <dbReference type="ARBA" id="ARBA00023315"/>
    </source>
</evidence>
<evidence type="ECO:0000256" key="2">
    <source>
        <dbReference type="ARBA" id="ARBA00022679"/>
    </source>
</evidence>
<proteinExistence type="inferred from homology"/>
<comment type="similarity">
    <text evidence="1 4">Belongs to the thiolase-like superfamily. Thiolase family.</text>
</comment>
<dbReference type="NCBIfam" id="TIGR01930">
    <property type="entry name" value="AcCoA-C-Actrans"/>
    <property type="match status" value="1"/>
</dbReference>
<dbReference type="PANTHER" id="PTHR43365">
    <property type="entry name" value="BLR7806 PROTEIN"/>
    <property type="match status" value="1"/>
</dbReference>
<dbReference type="EMBL" id="JACGZW010000008">
    <property type="protein sequence ID" value="MBB1156264.1"/>
    <property type="molecule type" value="Genomic_DNA"/>
</dbReference>
<dbReference type="GO" id="GO:0016747">
    <property type="term" value="F:acyltransferase activity, transferring groups other than amino-acyl groups"/>
    <property type="evidence" value="ECO:0007669"/>
    <property type="project" value="InterPro"/>
</dbReference>
<evidence type="ECO:0000256" key="4">
    <source>
        <dbReference type="RuleBase" id="RU003557"/>
    </source>
</evidence>
<dbReference type="InterPro" id="IPR002155">
    <property type="entry name" value="Thiolase"/>
</dbReference>
<dbReference type="CDD" id="cd00751">
    <property type="entry name" value="thiolase"/>
    <property type="match status" value="1"/>
</dbReference>
<dbReference type="AlphaFoldDB" id="A0A7W3VZX0"/>
<dbReference type="InterPro" id="IPR016039">
    <property type="entry name" value="Thiolase-like"/>
</dbReference>
<keyword evidence="3 4" id="KW-0012">Acyltransferase</keyword>
<dbReference type="Gene3D" id="3.40.47.10">
    <property type="match status" value="2"/>
</dbReference>
<feature type="domain" description="Thiolase N-terminal" evidence="6">
    <location>
        <begin position="167"/>
        <end position="408"/>
    </location>
</feature>